<protein>
    <recommendedName>
        <fullName evidence="4">NAD(+) diphosphatase</fullName>
        <ecNumber evidence="4">3.6.1.22</ecNumber>
    </recommendedName>
</protein>
<dbReference type="InterPro" id="IPR020084">
    <property type="entry name" value="NUDIX_hydrolase_CS"/>
</dbReference>
<dbReference type="GO" id="GO:0006742">
    <property type="term" value="P:NADP+ catabolic process"/>
    <property type="evidence" value="ECO:0007669"/>
    <property type="project" value="TreeGrafter"/>
</dbReference>
<dbReference type="Pfam" id="PF00293">
    <property type="entry name" value="NUDIX"/>
    <property type="match status" value="1"/>
</dbReference>
<dbReference type="SUPFAM" id="SSF55811">
    <property type="entry name" value="Nudix"/>
    <property type="match status" value="1"/>
</dbReference>
<dbReference type="InterPro" id="IPR049734">
    <property type="entry name" value="NudC-like_C"/>
</dbReference>
<evidence type="ECO:0000256" key="2">
    <source>
        <dbReference type="ARBA" id="ARBA00001947"/>
    </source>
</evidence>
<dbReference type="NCBIfam" id="NF001299">
    <property type="entry name" value="PRK00241.1"/>
    <property type="match status" value="1"/>
</dbReference>
<accession>Q20WW4</accession>
<dbReference type="PROSITE" id="PS00893">
    <property type="entry name" value="NUDIX_BOX"/>
    <property type="match status" value="1"/>
</dbReference>
<evidence type="ECO:0000256" key="4">
    <source>
        <dbReference type="ARBA" id="ARBA00012381"/>
    </source>
</evidence>
<dbReference type="AlphaFoldDB" id="Q20WW4"/>
<name>Q20WW4_RHOPB</name>
<evidence type="ECO:0000256" key="3">
    <source>
        <dbReference type="ARBA" id="ARBA00009595"/>
    </source>
</evidence>
<reference evidence="11" key="1">
    <citation type="submission" date="2006-03" db="EMBL/GenBank/DDBJ databases">
        <title>Complete sequence of Rhodopseudomonas palustris BisB18.</title>
        <authorList>
            <consortium name="US DOE Joint Genome Institute"/>
            <person name="Copeland A."/>
            <person name="Lucas S."/>
            <person name="Lapidus A."/>
            <person name="Barry K."/>
            <person name="Detter J.C."/>
            <person name="Glavina del Rio T."/>
            <person name="Hammon N."/>
            <person name="Israni S."/>
            <person name="Dalin E."/>
            <person name="Tice H."/>
            <person name="Pitluck S."/>
            <person name="Chain P."/>
            <person name="Malfatti S."/>
            <person name="Shin M."/>
            <person name="Vergez L."/>
            <person name="Schmutz J."/>
            <person name="Larimer F."/>
            <person name="Land M."/>
            <person name="Hauser L."/>
            <person name="Pelletier D.A."/>
            <person name="Kyrpides N."/>
            <person name="Anderson I."/>
            <person name="Oda Y."/>
            <person name="Harwood C.S."/>
            <person name="Richardson P."/>
        </authorList>
    </citation>
    <scope>NUCLEOTIDE SEQUENCE [LARGE SCALE GENOMIC DNA]</scope>
    <source>
        <strain evidence="11">BisB18</strain>
    </source>
</reference>
<dbReference type="InterPro" id="IPR015376">
    <property type="entry name" value="Znr_NADH_PPase"/>
</dbReference>
<evidence type="ECO:0000259" key="10">
    <source>
        <dbReference type="PROSITE" id="PS51462"/>
    </source>
</evidence>
<dbReference type="EMBL" id="CP000301">
    <property type="protein sequence ID" value="ABD90372.1"/>
    <property type="molecule type" value="Genomic_DNA"/>
</dbReference>
<dbReference type="STRING" id="316056.RPC_4850"/>
<dbReference type="InterPro" id="IPR050241">
    <property type="entry name" value="NAD-cap_RNA_hydrolase_NudC"/>
</dbReference>
<keyword evidence="8" id="KW-0520">NAD</keyword>
<keyword evidence="6 11" id="KW-0378">Hydrolase</keyword>
<dbReference type="EC" id="3.6.1.22" evidence="4"/>
<dbReference type="HOGENOM" id="CLU_037162_0_4_5"/>
<comment type="similarity">
    <text evidence="3">Belongs to the Nudix hydrolase family. NudC subfamily.</text>
</comment>
<dbReference type="InterPro" id="IPR015375">
    <property type="entry name" value="NADH_PPase-like_N"/>
</dbReference>
<feature type="domain" description="Nudix hydrolase" evidence="10">
    <location>
        <begin position="200"/>
        <end position="322"/>
    </location>
</feature>
<dbReference type="GO" id="GO:0046872">
    <property type="term" value="F:metal ion binding"/>
    <property type="evidence" value="ECO:0007669"/>
    <property type="project" value="UniProtKB-KW"/>
</dbReference>
<evidence type="ECO:0000256" key="1">
    <source>
        <dbReference type="ARBA" id="ARBA00001946"/>
    </source>
</evidence>
<proteinExistence type="inferred from homology"/>
<evidence type="ECO:0000313" key="11">
    <source>
        <dbReference type="EMBL" id="ABD90372.1"/>
    </source>
</evidence>
<dbReference type="GO" id="GO:0035529">
    <property type="term" value="F:NADH pyrophosphatase activity"/>
    <property type="evidence" value="ECO:0007669"/>
    <property type="project" value="TreeGrafter"/>
</dbReference>
<dbReference type="Gene3D" id="3.90.79.10">
    <property type="entry name" value="Nucleoside Triphosphate Pyrophosphohydrolase"/>
    <property type="match status" value="1"/>
</dbReference>
<evidence type="ECO:0000256" key="7">
    <source>
        <dbReference type="ARBA" id="ARBA00022842"/>
    </source>
</evidence>
<organism evidence="11">
    <name type="scientific">Rhodopseudomonas palustris (strain BisB18)</name>
    <dbReference type="NCBI Taxonomy" id="316056"/>
    <lineage>
        <taxon>Bacteria</taxon>
        <taxon>Pseudomonadati</taxon>
        <taxon>Pseudomonadota</taxon>
        <taxon>Alphaproteobacteria</taxon>
        <taxon>Hyphomicrobiales</taxon>
        <taxon>Nitrobacteraceae</taxon>
        <taxon>Rhodopseudomonas</taxon>
    </lineage>
</organism>
<dbReference type="Pfam" id="PF09296">
    <property type="entry name" value="NUDIX-like"/>
    <property type="match status" value="1"/>
</dbReference>
<dbReference type="eggNOG" id="COG2816">
    <property type="taxonomic scope" value="Bacteria"/>
</dbReference>
<evidence type="ECO:0000256" key="9">
    <source>
        <dbReference type="ARBA" id="ARBA00023679"/>
    </source>
</evidence>
<evidence type="ECO:0000256" key="8">
    <source>
        <dbReference type="ARBA" id="ARBA00023027"/>
    </source>
</evidence>
<evidence type="ECO:0000256" key="6">
    <source>
        <dbReference type="ARBA" id="ARBA00022801"/>
    </source>
</evidence>
<dbReference type="InterPro" id="IPR015797">
    <property type="entry name" value="NUDIX_hydrolase-like_dom_sf"/>
</dbReference>
<evidence type="ECO:0000256" key="5">
    <source>
        <dbReference type="ARBA" id="ARBA00022723"/>
    </source>
</evidence>
<dbReference type="KEGG" id="rpc:RPC_4850"/>
<dbReference type="GO" id="GO:0019677">
    <property type="term" value="P:NAD+ catabolic process"/>
    <property type="evidence" value="ECO:0007669"/>
    <property type="project" value="TreeGrafter"/>
</dbReference>
<dbReference type="CDD" id="cd03429">
    <property type="entry name" value="NUDIX_NADH_pyrophosphatase_Nudt13"/>
    <property type="match status" value="1"/>
</dbReference>
<dbReference type="PANTHER" id="PTHR42904:SF6">
    <property type="entry name" value="NAD-CAPPED RNA HYDROLASE NUDT12"/>
    <property type="match status" value="1"/>
</dbReference>
<comment type="cofactor">
    <cofactor evidence="1">
        <name>Mg(2+)</name>
        <dbReference type="ChEBI" id="CHEBI:18420"/>
    </cofactor>
</comment>
<dbReference type="Pfam" id="PF09297">
    <property type="entry name" value="Zn_ribbon_NUD"/>
    <property type="match status" value="1"/>
</dbReference>
<keyword evidence="5" id="KW-0479">Metal-binding</keyword>
<dbReference type="Gene3D" id="3.90.79.20">
    <property type="match status" value="1"/>
</dbReference>
<gene>
    <name evidence="11" type="ordered locus">RPC_4850</name>
</gene>
<sequence>MRPTAAVTFPEIASLDRHGGASLADQRMTTNDSFPLGQPAFVTHVLDRAAHLRSDDDKLFKLESGRDARAYVVHRDSLVMAKQADGVRALLTIDEALTFGANSGTIFLGLRDGAPLFGMGIAADAVERLLIRNDVAVSELRGMAMEGAVPAGELSAIAMAKSMVSWHQRHGYCANCGARTVMSQGGWKRDCPSCKAEHFPRTDPVVIMLVTFGDKCLLGRQKQFPHGMYSCLAGFVEAAETFEDAVRREVFEESGIRCGDVAYYMTQPWPYPSSLMIGCSAQATTEDIVVDHTELEDARWFSRDEAMLMHHRRHPDGLTGAHSFAIAHHLLGRWLHGPSSAT</sequence>
<keyword evidence="7" id="KW-0460">Magnesium</keyword>
<dbReference type="PANTHER" id="PTHR42904">
    <property type="entry name" value="NUDIX HYDROLASE, NUDC SUBFAMILY"/>
    <property type="match status" value="1"/>
</dbReference>
<comment type="cofactor">
    <cofactor evidence="2">
        <name>Zn(2+)</name>
        <dbReference type="ChEBI" id="CHEBI:29105"/>
    </cofactor>
</comment>
<dbReference type="InterPro" id="IPR000086">
    <property type="entry name" value="NUDIX_hydrolase_dom"/>
</dbReference>
<comment type="catalytic activity">
    <reaction evidence="9">
        <text>a 5'-end NAD(+)-phospho-ribonucleoside in mRNA + H2O = a 5'-end phospho-adenosine-phospho-ribonucleoside in mRNA + beta-nicotinamide D-ribonucleotide + 2 H(+)</text>
        <dbReference type="Rhea" id="RHEA:60876"/>
        <dbReference type="Rhea" id="RHEA-COMP:15698"/>
        <dbReference type="Rhea" id="RHEA-COMP:15719"/>
        <dbReference type="ChEBI" id="CHEBI:14649"/>
        <dbReference type="ChEBI" id="CHEBI:15377"/>
        <dbReference type="ChEBI" id="CHEBI:15378"/>
        <dbReference type="ChEBI" id="CHEBI:144029"/>
        <dbReference type="ChEBI" id="CHEBI:144051"/>
    </reaction>
    <physiologicalReaction direction="left-to-right" evidence="9">
        <dbReference type="Rhea" id="RHEA:60877"/>
    </physiologicalReaction>
</comment>
<dbReference type="GO" id="GO:0005829">
    <property type="term" value="C:cytosol"/>
    <property type="evidence" value="ECO:0007669"/>
    <property type="project" value="TreeGrafter"/>
</dbReference>
<dbReference type="PROSITE" id="PS51462">
    <property type="entry name" value="NUDIX"/>
    <property type="match status" value="1"/>
</dbReference>